<dbReference type="AlphaFoldDB" id="A0A2U9INA6"/>
<name>A0A2U9INA6_9CREN</name>
<dbReference type="GO" id="GO:0047470">
    <property type="term" value="F:(1,4)-alpha-D-glucan 1-alpha-D-glucosylmutase activity"/>
    <property type="evidence" value="ECO:0007669"/>
    <property type="project" value="TreeGrafter"/>
</dbReference>
<sequence>MSYRLQLNKDFNFENVIALLDYFQKLGVEYLYLSPILQARKGSTHGYDVFDFSKISEELGGEEKFKELAKKAKEKGLKIILDIVPNHMALENPYLMDVLKKGKESKYFNFFDIEGDKIVLPILGEPLDDAINQGKLKIEEKGGEKFLDYYGLKLPLKGEGNDLKKLLEEQNYILTYWKDFTKINYRRFFDVNGLIALKEENKEVFDAVHSKIFELVKQGYVQALRVDHIDGLLKPKEYLEWLRERLGNSIRIYVEKILSSNEKLRKDWPIDGTTGYDFLRDVNLLFIDRNNKEVMEKIYEEFVGEKFDKRKAKIDVIRQLFEGDLIRVAKQVEKITGKDYSDVIEKFLPCMNVYRTYITEDEISWEDLEEIKEAAECSPEILELLNNPLSMMYIQQLEDPIMAKGYEDTFLYRDNTLISMNEVGSDLKFGISCEEFHIRNLEREIFWPKTMITTSTHDTKLSEDVRARLNVLSRIPKEWKEKVFYWHKINKKFKNHDNPTNNDEYRFYQVLLGSYTEFSKEYEDRIINYMIKAVREEKINTSWVEINEKYEKDLIFFIQNVMKSQEFLDSFIPFARKISKLGAINSVSQTILKLTSPGLPDIYQGNETLTYLLVDPDNRRKVDFDKLKKMLDSIINENPKILYDSIEDGRLKLYITWKILNLRRQNPDLFKGYKPITISGEKEENFCAFERNNMIVIVPLNPLDVYLGNTEIKIENKVKNIITEEEGNLKTLMESFPFGVFIKL</sequence>
<dbReference type="Gene3D" id="1.10.10.470">
    <property type="entry name" value="Maltooligosyl trehalose synthase, domain 4"/>
    <property type="match status" value="1"/>
</dbReference>
<dbReference type="NCBIfam" id="TIGR02401">
    <property type="entry name" value="trehalose_TreY"/>
    <property type="match status" value="1"/>
</dbReference>
<dbReference type="Gene3D" id="1.10.150.200">
    <property type="entry name" value="Maltooligosyl trehalose synthase, domain 3"/>
    <property type="match status" value="1"/>
</dbReference>
<dbReference type="Gene3D" id="3.20.20.80">
    <property type="entry name" value="Glycosidases"/>
    <property type="match status" value="1"/>
</dbReference>
<dbReference type="RefSeq" id="WP_110380377.1">
    <property type="nucleotide sequence ID" value="NZ_CP029288.2"/>
</dbReference>
<dbReference type="InterPro" id="IPR012767">
    <property type="entry name" value="Trehalose_TreY"/>
</dbReference>
<dbReference type="SUPFAM" id="SSF51445">
    <property type="entry name" value="(Trans)glycosidases"/>
    <property type="match status" value="1"/>
</dbReference>
<dbReference type="Proteomes" id="UP000248410">
    <property type="component" value="Chromosome"/>
</dbReference>
<dbReference type="InterPro" id="IPR017853">
    <property type="entry name" value="GH"/>
</dbReference>
<dbReference type="GO" id="GO:0030980">
    <property type="term" value="P:alpha-glucan catabolic process"/>
    <property type="evidence" value="ECO:0007669"/>
    <property type="project" value="TreeGrafter"/>
</dbReference>
<dbReference type="OrthoDB" id="34423at2157"/>
<gene>
    <name evidence="2" type="primary">treY</name>
    <name evidence="2" type="ORF">DFR86_07940</name>
</gene>
<dbReference type="InterPro" id="IPR013797">
    <property type="entry name" value="Maltooligo_trehalose_synth_4"/>
</dbReference>
<reference evidence="2 3" key="1">
    <citation type="submission" date="2018-05" db="EMBL/GenBank/DDBJ databases">
        <title>Complete Genome Sequences of Extremely Thermoacidophilic, Metal-Mobilizing Type-Strain Members of the Archaeal Family Sulfolobaceae: Acidianus brierleyi DSM-1651T, Acidianus sulfidivorans DSM-18786T, Metallosphaera hakonensis DSM-7519T, and Metallosphaera prunae DSM-10039T.</title>
        <authorList>
            <person name="Counts J.A."/>
            <person name="Kelly R.M."/>
        </authorList>
    </citation>
    <scope>NUCLEOTIDE SEQUENCE [LARGE SCALE GENOMIC DNA]</scope>
    <source>
        <strain evidence="2 3">JP7</strain>
    </source>
</reference>
<dbReference type="EMBL" id="CP029288">
    <property type="protein sequence ID" value="AWR97487.1"/>
    <property type="molecule type" value="Genomic_DNA"/>
</dbReference>
<accession>A0A2U9INA6</accession>
<evidence type="ECO:0000313" key="2">
    <source>
        <dbReference type="EMBL" id="AWR97487.1"/>
    </source>
</evidence>
<dbReference type="Gene3D" id="3.30.1590.10">
    <property type="entry name" value="Maltooligosyl trehalose synthase, domain 2"/>
    <property type="match status" value="1"/>
</dbReference>
<organism evidence="2 3">
    <name type="scientific">Acidianus sulfidivorans JP7</name>
    <dbReference type="NCBI Taxonomy" id="619593"/>
    <lineage>
        <taxon>Archaea</taxon>
        <taxon>Thermoproteota</taxon>
        <taxon>Thermoprotei</taxon>
        <taxon>Sulfolobales</taxon>
        <taxon>Sulfolobaceae</taxon>
        <taxon>Acidianus</taxon>
    </lineage>
</organism>
<dbReference type="PANTHER" id="PTHR10357">
    <property type="entry name" value="ALPHA-AMYLASE FAMILY MEMBER"/>
    <property type="match status" value="1"/>
</dbReference>
<evidence type="ECO:0000313" key="3">
    <source>
        <dbReference type="Proteomes" id="UP000248410"/>
    </source>
</evidence>
<dbReference type="PANTHER" id="PTHR10357:SF216">
    <property type="entry name" value="MALTOOLIGOSYL TREHALOSE SYNTHASE-RELATED"/>
    <property type="match status" value="1"/>
</dbReference>
<proteinExistence type="predicted"/>
<evidence type="ECO:0000259" key="1">
    <source>
        <dbReference type="SMART" id="SM00642"/>
    </source>
</evidence>
<dbReference type="SMART" id="SM00642">
    <property type="entry name" value="Aamy"/>
    <property type="match status" value="1"/>
</dbReference>
<dbReference type="Pfam" id="PF00128">
    <property type="entry name" value="Alpha-amylase"/>
    <property type="match status" value="1"/>
</dbReference>
<dbReference type="CDD" id="cd11336">
    <property type="entry name" value="AmyAc_MTSase"/>
    <property type="match status" value="1"/>
</dbReference>
<feature type="domain" description="Glycosyl hydrolase family 13 catalytic" evidence="1">
    <location>
        <begin position="8"/>
        <end position="634"/>
    </location>
</feature>
<dbReference type="InterPro" id="IPR006047">
    <property type="entry name" value="GH13_cat_dom"/>
</dbReference>
<protein>
    <submittedName>
        <fullName evidence="2">Malto-oligosyltrehalose synthase</fullName>
    </submittedName>
</protein>
<dbReference type="GO" id="GO:0005992">
    <property type="term" value="P:trehalose biosynthetic process"/>
    <property type="evidence" value="ECO:0007669"/>
    <property type="project" value="TreeGrafter"/>
</dbReference>
<dbReference type="GeneID" id="36837891"/>
<dbReference type="KEGG" id="asul:DFR86_07940"/>
<keyword evidence="3" id="KW-1185">Reference proteome</keyword>